<evidence type="ECO:0000256" key="2">
    <source>
        <dbReference type="RuleBase" id="RU362119"/>
    </source>
</evidence>
<protein>
    <submittedName>
        <fullName evidence="4">Bifunctional metallophosphatase/5'-nucleotidase</fullName>
    </submittedName>
</protein>
<evidence type="ECO:0000313" key="5">
    <source>
        <dbReference type="Proteomes" id="UP000264541"/>
    </source>
</evidence>
<evidence type="ECO:0000256" key="1">
    <source>
        <dbReference type="ARBA" id="ARBA00022729"/>
    </source>
</evidence>
<dbReference type="Proteomes" id="UP000264541">
    <property type="component" value="Unassembled WGS sequence"/>
</dbReference>
<dbReference type="FunFam" id="3.90.780.10:FF:000015">
    <property type="entry name" value="Trifunctional nucleotide phosphoesterase protein YfkN"/>
    <property type="match status" value="1"/>
</dbReference>
<dbReference type="SUPFAM" id="SSF56300">
    <property type="entry name" value="Metallo-dependent phosphatases"/>
    <property type="match status" value="1"/>
</dbReference>
<dbReference type="Gene3D" id="3.90.780.10">
    <property type="entry name" value="5'-Nucleotidase, C-terminal domain"/>
    <property type="match status" value="1"/>
</dbReference>
<reference evidence="4 5" key="1">
    <citation type="submission" date="2018-08" db="EMBL/GenBank/DDBJ databases">
        <title>Bacillus chawlae sp. nov., Bacillus glennii sp. nov., and Bacillus saganii sp. nov. Isolated from the Vehicle Assembly Building at Kennedy Space Center where the Viking Spacecraft were Assembled.</title>
        <authorList>
            <person name="Seuylemezian A."/>
            <person name="Vaishampayan P."/>
        </authorList>
    </citation>
    <scope>NUCLEOTIDE SEQUENCE [LARGE SCALE GENOMIC DNA]</scope>
    <source>
        <strain evidence="4 5">V47-23a</strain>
    </source>
</reference>
<keyword evidence="2" id="KW-0547">Nucleotide-binding</keyword>
<dbReference type="InterPro" id="IPR006179">
    <property type="entry name" value="5_nucleotidase/apyrase"/>
</dbReference>
<dbReference type="Pfam" id="PF02872">
    <property type="entry name" value="5_nucleotid_C"/>
    <property type="match status" value="1"/>
</dbReference>
<dbReference type="GO" id="GO:0009166">
    <property type="term" value="P:nucleotide catabolic process"/>
    <property type="evidence" value="ECO:0007669"/>
    <property type="project" value="InterPro"/>
</dbReference>
<dbReference type="PROSITE" id="PS51272">
    <property type="entry name" value="SLH"/>
    <property type="match status" value="1"/>
</dbReference>
<dbReference type="OrthoDB" id="9801679at2"/>
<keyword evidence="2" id="KW-0378">Hydrolase</keyword>
<keyword evidence="5" id="KW-1185">Reference proteome</keyword>
<evidence type="ECO:0000313" key="4">
    <source>
        <dbReference type="EMBL" id="RFU68322.1"/>
    </source>
</evidence>
<dbReference type="EMBL" id="QVTE01000034">
    <property type="protein sequence ID" value="RFU68322.1"/>
    <property type="molecule type" value="Genomic_DNA"/>
</dbReference>
<gene>
    <name evidence="4" type="ORF">D0469_12480</name>
</gene>
<keyword evidence="1 2" id="KW-0732">Signal</keyword>
<dbReference type="SUPFAM" id="SSF55816">
    <property type="entry name" value="5'-nucleotidase (syn. UDP-sugar hydrolase), C-terminal domain"/>
    <property type="match status" value="1"/>
</dbReference>
<dbReference type="InterPro" id="IPR004843">
    <property type="entry name" value="Calcineurin-like_PHP"/>
</dbReference>
<name>A0A372LMS7_9BACI</name>
<dbReference type="InterPro" id="IPR029052">
    <property type="entry name" value="Metallo-depent_PP-like"/>
</dbReference>
<evidence type="ECO:0000259" key="3">
    <source>
        <dbReference type="PROSITE" id="PS51272"/>
    </source>
</evidence>
<sequence length="718" mass="76336">MAYLSKVSRKFIATAATAAITASIAVPAASAAAKFTDVPPHYQDAVDFLVSKGANGYTTTFGTHQTIKRVDAAVLLANVLGLDTKNAPASGFKDVPARAQGAVNALKAAGIISGKTATAFGTNSPVTRGELAIWLQKGFKLEGSAEHAFTDVNARYDAAVKAMVANNITNGVNKTKFGVNQPAKRGDFAIFLYKASLAQKDEDFKLSIMHTNDTHSHTEKIAKRATAIKEVRSQKPDALLLDAGDVFSGTLYFNEFQGQQDLEFMNYLGYDAMTFGNHEFDLGSSSDGHKGLADFVKKAEFPFVSANVDFSKDSLFNGLYQGTISSSPKDGNIYNGIVKEVDGEKIGIFGLTTEETPTISSTGKIEFSNYLEQAENAVDAFEKQGINKIIALTHLGYDDSIAFDNDLELAKKVEGIDVIVGGHTHTVLKAPTVVEAGNESTVIVQTGEYSNSLGTLDVEFDENGKVIGHAGELIDITKKADDPAVLEMLKPYSDKIAALQSQSIGVEAKAVLDGVRENVRAKETNLGNLITDGMLAKAKTVNPDTVIAVTNGGGIRASIEAGDITLGEILTTMPFGNTLGIMNLKGSEVKAALEHSVSQAPAASGGFLQVSGLTFTYDSSKPAGQRVLEVKVKGADGSFAPINDETSYFVATNTFTAKGGDGYEVFKKAYEEGRVSEPGYVDYEMFRDYLKTQTTVDPKVEGRIIDVAAAAPVTVTGN</sequence>
<dbReference type="PANTHER" id="PTHR11575">
    <property type="entry name" value="5'-NUCLEOTIDASE-RELATED"/>
    <property type="match status" value="1"/>
</dbReference>
<dbReference type="GO" id="GO:0016787">
    <property type="term" value="F:hydrolase activity"/>
    <property type="evidence" value="ECO:0007669"/>
    <property type="project" value="UniProtKB-KW"/>
</dbReference>
<organism evidence="4 5">
    <name type="scientific">Peribacillus saganii</name>
    <dbReference type="NCBI Taxonomy" id="2303992"/>
    <lineage>
        <taxon>Bacteria</taxon>
        <taxon>Bacillati</taxon>
        <taxon>Bacillota</taxon>
        <taxon>Bacilli</taxon>
        <taxon>Bacillales</taxon>
        <taxon>Bacillaceae</taxon>
        <taxon>Peribacillus</taxon>
    </lineage>
</organism>
<dbReference type="InterPro" id="IPR036907">
    <property type="entry name" value="5'-Nucleotdase_C_sf"/>
</dbReference>
<accession>A0A372LMS7</accession>
<dbReference type="InterPro" id="IPR001119">
    <property type="entry name" value="SLH_dom"/>
</dbReference>
<dbReference type="InterPro" id="IPR008334">
    <property type="entry name" value="5'-Nucleotdase_C"/>
</dbReference>
<feature type="chain" id="PRO_5016483515" evidence="2">
    <location>
        <begin position="32"/>
        <end position="718"/>
    </location>
</feature>
<dbReference type="PRINTS" id="PR01607">
    <property type="entry name" value="APYRASEFAMLY"/>
</dbReference>
<dbReference type="PANTHER" id="PTHR11575:SF24">
    <property type="entry name" value="5'-NUCLEOTIDASE"/>
    <property type="match status" value="1"/>
</dbReference>
<dbReference type="Pfam" id="PF00149">
    <property type="entry name" value="Metallophos"/>
    <property type="match status" value="1"/>
</dbReference>
<feature type="domain" description="SLH" evidence="3">
    <location>
        <begin position="86"/>
        <end position="149"/>
    </location>
</feature>
<dbReference type="AlphaFoldDB" id="A0A372LMS7"/>
<dbReference type="GO" id="GO:0000166">
    <property type="term" value="F:nucleotide binding"/>
    <property type="evidence" value="ECO:0007669"/>
    <property type="project" value="UniProtKB-KW"/>
</dbReference>
<comment type="caution">
    <text evidence="4">The sequence shown here is derived from an EMBL/GenBank/DDBJ whole genome shotgun (WGS) entry which is preliminary data.</text>
</comment>
<comment type="similarity">
    <text evidence="2">Belongs to the 5'-nucleotidase family.</text>
</comment>
<proteinExistence type="inferred from homology"/>
<dbReference type="RefSeq" id="WP_117327071.1">
    <property type="nucleotide sequence ID" value="NZ_QVTE01000034.1"/>
</dbReference>
<dbReference type="Pfam" id="PF00395">
    <property type="entry name" value="SLH"/>
    <property type="match status" value="2"/>
</dbReference>
<dbReference type="Gene3D" id="3.60.21.10">
    <property type="match status" value="1"/>
</dbReference>
<feature type="signal peptide" evidence="2">
    <location>
        <begin position="1"/>
        <end position="31"/>
    </location>
</feature>